<dbReference type="Proteomes" id="UP000595460">
    <property type="component" value="Chromosome"/>
</dbReference>
<proteinExistence type="predicted"/>
<dbReference type="Pfam" id="PF00480">
    <property type="entry name" value="ROK"/>
    <property type="match status" value="1"/>
</dbReference>
<dbReference type="Gene3D" id="1.10.10.10">
    <property type="entry name" value="Winged helix-like DNA-binding domain superfamily/Winged helix DNA-binding domain"/>
    <property type="match status" value="1"/>
</dbReference>
<dbReference type="SUPFAM" id="SSF46785">
    <property type="entry name" value="Winged helix' DNA-binding domain"/>
    <property type="match status" value="1"/>
</dbReference>
<evidence type="ECO:0000313" key="1">
    <source>
        <dbReference type="EMBL" id="QQR35887.1"/>
    </source>
</evidence>
<evidence type="ECO:0000313" key="2">
    <source>
        <dbReference type="Proteomes" id="UP000595460"/>
    </source>
</evidence>
<dbReference type="InterPro" id="IPR036388">
    <property type="entry name" value="WH-like_DNA-bd_sf"/>
</dbReference>
<accession>A0ABX7BVB6</accession>
<dbReference type="InterPro" id="IPR036390">
    <property type="entry name" value="WH_DNA-bd_sf"/>
</dbReference>
<dbReference type="Pfam" id="PF13412">
    <property type="entry name" value="HTH_24"/>
    <property type="match status" value="1"/>
</dbReference>
<dbReference type="PANTHER" id="PTHR18964">
    <property type="entry name" value="ROK (REPRESSOR, ORF, KINASE) FAMILY"/>
    <property type="match status" value="1"/>
</dbReference>
<dbReference type="CDD" id="cd23763">
    <property type="entry name" value="ASKHA_ATPase_ROK"/>
    <property type="match status" value="1"/>
</dbReference>
<dbReference type="EMBL" id="CP068047">
    <property type="protein sequence ID" value="QQR35887.1"/>
    <property type="molecule type" value="Genomic_DNA"/>
</dbReference>
<sequence>MQKKSGDEAVARGFAQSGVRIANERAVMTLIALNPGSSNADLARLSGLGPQTTSRIVSDLEARELVLRGDVLRGRRGQPATPLFLNADGAFGIGIEIGWRHFEVLLLSMAGVTLASIRRSYRWPDFRTVFAAVGAEVATIRAGMTVQQRERLVGIGVASPARFERHLHRLGAPPEQATLWQGADIAAELERVLGTPVAWFNDGNAACWSEFIAHPEPRPRALGYFQVGTLVGAGIAIDGQIWEGRTGNAANLGAILVPDAQGGASYVHAIASILALEQRLEARGHKLPQGDPANWNWERLEPVASDWLDDAGRALANAMVSTRAVMELDAVVVGGVMPKAVVKRLVERVEHHLTAFPPHGDERSHLTMGQKGGSAGATGAAQLVLFHRFFSRGWSIFVT</sequence>
<keyword evidence="2" id="KW-1185">Reference proteome</keyword>
<gene>
    <name evidence="1" type="ORF">JI749_16345</name>
</gene>
<dbReference type="Gene3D" id="3.30.420.40">
    <property type="match status" value="2"/>
</dbReference>
<dbReference type="SUPFAM" id="SSF53067">
    <property type="entry name" value="Actin-like ATPase domain"/>
    <property type="match status" value="1"/>
</dbReference>
<organism evidence="1 2">
    <name type="scientific">Devosia oryziradicis</name>
    <dbReference type="NCBI Taxonomy" id="2801335"/>
    <lineage>
        <taxon>Bacteria</taxon>
        <taxon>Pseudomonadati</taxon>
        <taxon>Pseudomonadota</taxon>
        <taxon>Alphaproteobacteria</taxon>
        <taxon>Hyphomicrobiales</taxon>
        <taxon>Devosiaceae</taxon>
        <taxon>Devosia</taxon>
    </lineage>
</organism>
<dbReference type="RefSeq" id="WP_201656386.1">
    <property type="nucleotide sequence ID" value="NZ_CP068047.1"/>
</dbReference>
<dbReference type="InterPro" id="IPR043129">
    <property type="entry name" value="ATPase_NBD"/>
</dbReference>
<dbReference type="PANTHER" id="PTHR18964:SF169">
    <property type="entry name" value="N-ACETYLMANNOSAMINE KINASE"/>
    <property type="match status" value="1"/>
</dbReference>
<name>A0ABX7BVB6_9HYPH</name>
<dbReference type="InterPro" id="IPR000600">
    <property type="entry name" value="ROK"/>
</dbReference>
<protein>
    <submittedName>
        <fullName evidence="1">ROK family transcriptional regulator</fullName>
    </submittedName>
</protein>
<reference evidence="1 2" key="1">
    <citation type="submission" date="2021-01" db="EMBL/GenBank/DDBJ databases">
        <title>Genome seq and assembly of Devosia sp. G19.</title>
        <authorList>
            <person name="Chhetri G."/>
        </authorList>
    </citation>
    <scope>NUCLEOTIDE SEQUENCE [LARGE SCALE GENOMIC DNA]</scope>
    <source>
        <strain evidence="1 2">G19</strain>
    </source>
</reference>